<gene>
    <name evidence="1" type="ORF">G5B36_00210</name>
</gene>
<dbReference type="Proteomes" id="UP000669239">
    <property type="component" value="Unassembled WGS sequence"/>
</dbReference>
<comment type="caution">
    <text evidence="1">The sequence shown here is derived from an EMBL/GenBank/DDBJ whole genome shotgun (WGS) entry which is preliminary data.</text>
</comment>
<accession>A0ABX2HF76</accession>
<sequence length="354" mass="40058">MHYCFGFIREGGLLIKKLTRKIVALTLSLVMCISFSNTTFAYADNENISSSAEASKVNWWKIGWIILSDYVEKLIDLDGQSEKDSSWAYLVSPSIEYNTGDMGPEVYFRPEVDNSVGSIRMHGHRIIFVDIFTQIALILSDASGDTVSQATTGTNQYMFYTKKAGDSSGTWKAQFVSTETYKWQLYYAHYYNANARSSVPMTEDGFYFGDNNRVYQFSVAESYRLNSLPPEVVDMTQLNAQFINPADGKTVDYLKDFNAGDQVHFSDIIIDISYDATEDATTFYFTEDTYEENIGWKFAGNLLDQYSAGDVLNLTFDVLNVGNYQGITFESLDYFEAAYAHNNGAAYPNIQDYQ</sequence>
<reference evidence="1 2" key="1">
    <citation type="journal article" date="2020" name="Cell Host Microbe">
        <title>Functional and Genomic Variation between Human-Derived Isolates of Lachnospiraceae Reveals Inter- and Intra-Species Diversity.</title>
        <authorList>
            <person name="Sorbara M.T."/>
            <person name="Littmann E.R."/>
            <person name="Fontana E."/>
            <person name="Moody T.U."/>
            <person name="Kohout C.E."/>
            <person name="Gjonbalaj M."/>
            <person name="Eaton V."/>
            <person name="Seok R."/>
            <person name="Leiner I.M."/>
            <person name="Pamer E.G."/>
        </authorList>
    </citation>
    <scope>NUCLEOTIDE SEQUENCE [LARGE SCALE GENOMIC DNA]</scope>
    <source>
        <strain evidence="1 2">MSK.1.17</strain>
    </source>
</reference>
<evidence type="ECO:0000313" key="1">
    <source>
        <dbReference type="EMBL" id="NSJ47140.1"/>
    </source>
</evidence>
<dbReference type="RefSeq" id="WP_165641028.1">
    <property type="nucleotide sequence ID" value="NZ_JAAITT010000001.1"/>
</dbReference>
<protein>
    <submittedName>
        <fullName evidence="1">Uncharacterized protein</fullName>
    </submittedName>
</protein>
<organism evidence="1 2">
    <name type="scientific">Enterocloster aldenensis</name>
    <dbReference type="NCBI Taxonomy" id="358742"/>
    <lineage>
        <taxon>Bacteria</taxon>
        <taxon>Bacillati</taxon>
        <taxon>Bacillota</taxon>
        <taxon>Clostridia</taxon>
        <taxon>Lachnospirales</taxon>
        <taxon>Lachnospiraceae</taxon>
        <taxon>Enterocloster</taxon>
    </lineage>
</organism>
<name>A0ABX2HF76_9FIRM</name>
<dbReference type="EMBL" id="JAAITT010000001">
    <property type="protein sequence ID" value="NSJ47140.1"/>
    <property type="molecule type" value="Genomic_DNA"/>
</dbReference>
<proteinExistence type="predicted"/>
<evidence type="ECO:0000313" key="2">
    <source>
        <dbReference type="Proteomes" id="UP000669239"/>
    </source>
</evidence>
<keyword evidence="2" id="KW-1185">Reference proteome</keyword>